<dbReference type="Pfam" id="PF01103">
    <property type="entry name" value="Omp85"/>
    <property type="match status" value="1"/>
</dbReference>
<accession>A0AAW9R6X2</accession>
<evidence type="ECO:0000259" key="11">
    <source>
        <dbReference type="Pfam" id="PF01103"/>
    </source>
</evidence>
<dbReference type="InterPro" id="IPR035243">
    <property type="entry name" value="TamA_POTRA_Dom_1"/>
</dbReference>
<feature type="domain" description="POTRA" evidence="12">
    <location>
        <begin position="119"/>
        <end position="182"/>
    </location>
</feature>
<evidence type="ECO:0000313" key="14">
    <source>
        <dbReference type="EMBL" id="MEJ1249892.1"/>
    </source>
</evidence>
<keyword evidence="4" id="KW-1134">Transmembrane beta strand</keyword>
<organism evidence="14 15">
    <name type="scientific">Denitratimonas tolerans</name>
    <dbReference type="NCBI Taxonomy" id="1338420"/>
    <lineage>
        <taxon>Bacteria</taxon>
        <taxon>Pseudomonadati</taxon>
        <taxon>Pseudomonadota</taxon>
        <taxon>Gammaproteobacteria</taxon>
        <taxon>Lysobacterales</taxon>
        <taxon>Lysobacteraceae</taxon>
        <taxon>Denitratimonas</taxon>
    </lineage>
</organism>
<evidence type="ECO:0000256" key="10">
    <source>
        <dbReference type="ARBA" id="ARBA00093548"/>
    </source>
</evidence>
<feature type="domain" description="TamA POTRA" evidence="13">
    <location>
        <begin position="27"/>
        <end position="106"/>
    </location>
</feature>
<evidence type="ECO:0000313" key="15">
    <source>
        <dbReference type="Proteomes" id="UP001364472"/>
    </source>
</evidence>
<evidence type="ECO:0000256" key="8">
    <source>
        <dbReference type="ARBA" id="ARBA00023237"/>
    </source>
</evidence>
<comment type="similarity">
    <text evidence="2">Belongs to the TamA family.</text>
</comment>
<evidence type="ECO:0000259" key="13">
    <source>
        <dbReference type="Pfam" id="PF17243"/>
    </source>
</evidence>
<keyword evidence="6" id="KW-0732">Signal</keyword>
<evidence type="ECO:0000256" key="4">
    <source>
        <dbReference type="ARBA" id="ARBA00022452"/>
    </source>
</evidence>
<keyword evidence="7" id="KW-0472">Membrane</keyword>
<dbReference type="GO" id="GO:0009306">
    <property type="term" value="P:protein secretion"/>
    <property type="evidence" value="ECO:0007669"/>
    <property type="project" value="TreeGrafter"/>
</dbReference>
<evidence type="ECO:0000256" key="9">
    <source>
        <dbReference type="ARBA" id="ARBA00033063"/>
    </source>
</evidence>
<protein>
    <recommendedName>
        <fullName evidence="3">Translocation and assembly module subunit TamA</fullName>
    </recommendedName>
    <alternativeName>
        <fullName evidence="9">Autotransporter assembly factor TamA</fullName>
    </alternativeName>
</protein>
<dbReference type="InterPro" id="IPR039910">
    <property type="entry name" value="D15-like"/>
</dbReference>
<dbReference type="GO" id="GO:0009279">
    <property type="term" value="C:cell outer membrane"/>
    <property type="evidence" value="ECO:0007669"/>
    <property type="project" value="UniProtKB-SubCell"/>
</dbReference>
<dbReference type="Gene3D" id="2.40.160.50">
    <property type="entry name" value="membrane protein fhac: a member of the omp85/tpsb transporter family"/>
    <property type="match status" value="1"/>
</dbReference>
<comment type="caution">
    <text evidence="14">The sequence shown here is derived from an EMBL/GenBank/DDBJ whole genome shotgun (WGS) entry which is preliminary data.</text>
</comment>
<evidence type="ECO:0000256" key="6">
    <source>
        <dbReference type="ARBA" id="ARBA00022729"/>
    </source>
</evidence>
<keyword evidence="5" id="KW-0812">Transmembrane</keyword>
<evidence type="ECO:0000256" key="3">
    <source>
        <dbReference type="ARBA" id="ARBA00015419"/>
    </source>
</evidence>
<comment type="subcellular location">
    <subcellularLocation>
        <location evidence="1">Cell outer membrane</location>
    </subcellularLocation>
</comment>
<dbReference type="PANTHER" id="PTHR12815:SF47">
    <property type="entry name" value="TRANSLOCATION AND ASSEMBLY MODULE SUBUNIT TAMA"/>
    <property type="match status" value="1"/>
</dbReference>
<evidence type="ECO:0000259" key="12">
    <source>
        <dbReference type="Pfam" id="PF07244"/>
    </source>
</evidence>
<dbReference type="RefSeq" id="WP_337335603.1">
    <property type="nucleotide sequence ID" value="NZ_JBBDHC010000012.1"/>
</dbReference>
<dbReference type="Proteomes" id="UP001364472">
    <property type="component" value="Unassembled WGS sequence"/>
</dbReference>
<dbReference type="Gene3D" id="3.10.20.310">
    <property type="entry name" value="membrane protein fhac"/>
    <property type="match status" value="3"/>
</dbReference>
<keyword evidence="15" id="KW-1185">Reference proteome</keyword>
<gene>
    <name evidence="14" type="ORF">WB794_09435</name>
</gene>
<name>A0AAW9R6X2_9GAMM</name>
<dbReference type="AlphaFoldDB" id="A0AAW9R6X2"/>
<dbReference type="InterPro" id="IPR000184">
    <property type="entry name" value="Bac_surfAg_D15"/>
</dbReference>
<keyword evidence="8" id="KW-0998">Cell outer membrane</keyword>
<dbReference type="Pfam" id="PF17243">
    <property type="entry name" value="POTRA_TamA_1"/>
    <property type="match status" value="1"/>
</dbReference>
<dbReference type="EMBL" id="JBBDHC010000012">
    <property type="protein sequence ID" value="MEJ1249892.1"/>
    <property type="molecule type" value="Genomic_DNA"/>
</dbReference>
<dbReference type="GO" id="GO:0097347">
    <property type="term" value="C:TAM protein secretion complex"/>
    <property type="evidence" value="ECO:0007669"/>
    <property type="project" value="TreeGrafter"/>
</dbReference>
<reference evidence="14 15" key="1">
    <citation type="journal article" date="2016" name="Antonie Van Leeuwenhoek">
        <title>Denitratimonas tolerans gen. nov., sp. nov., a denitrifying bacterium isolated from a bioreactor for tannery wastewater treatment.</title>
        <authorList>
            <person name="Han S.I."/>
            <person name="Kim J.O."/>
            <person name="Lee Y.R."/>
            <person name="Ekpeghere K.I."/>
            <person name="Koh S.C."/>
            <person name="Whang K.S."/>
        </authorList>
    </citation>
    <scope>NUCLEOTIDE SEQUENCE [LARGE SCALE GENOMIC DNA]</scope>
    <source>
        <strain evidence="14 15">KACC 17565</strain>
    </source>
</reference>
<comment type="subunit">
    <text evidence="10">Interacts with TamB to form the translocation and assembly module (TAM).</text>
</comment>
<evidence type="ECO:0000256" key="5">
    <source>
        <dbReference type="ARBA" id="ARBA00022692"/>
    </source>
</evidence>
<dbReference type="InterPro" id="IPR010827">
    <property type="entry name" value="BamA/TamA_POTRA"/>
</dbReference>
<feature type="domain" description="Bacterial surface antigen (D15)" evidence="11">
    <location>
        <begin position="300"/>
        <end position="575"/>
    </location>
</feature>
<dbReference type="PANTHER" id="PTHR12815">
    <property type="entry name" value="SORTING AND ASSEMBLY MACHINERY SAMM50 PROTEIN FAMILY MEMBER"/>
    <property type="match status" value="1"/>
</dbReference>
<evidence type="ECO:0000256" key="7">
    <source>
        <dbReference type="ARBA" id="ARBA00023136"/>
    </source>
</evidence>
<feature type="domain" description="POTRA" evidence="12">
    <location>
        <begin position="196"/>
        <end position="269"/>
    </location>
</feature>
<sequence length="586" mass="64426">MRTSATTTLLITLLLPVAAGAQVLGAVRVTGIEGEALDNVRKSLSLLRLDDAGRAALEEPRLAYLLRRVPDEVSTALQPYGFYAAGADIAVERKGGTANVTITVKPGEPVRVDALALHLEGEALRDESIRASLATFPLHTGALLDHAAYERGKLAIQRALLARGYFDAEMERHAVEVTRTRNAARIDLAWNSGIRYHFGETQIEGSHIRRSLLEKTVPYRQGEPYEQDSLLQLHQRLTELDYFGYIDVRPDTEQAQGDEVPIAVSVAPGKRSVYTAGLSMGTDSGAGAQFGLERRWVNDRGHKFAAHLDWAQRRKSLGAEYRIPAFAWAEGWYAFGANRREEESTVMTTRITELVASRSGRWRGWNLAVAAHARLEDFEIGDRQARRSGTAQVGETRLIYPAASAQRIIADHPMYPSRGFSLRGEFKVGASALGSDVSFGQFLFDAKLIRSLGQDNRFLFRGQLGRTFTDQLQALPPSLRFFAGGDRSIRGYRYQHVGPRLDDVPTGGKNLLIGSAEYERMFTPTWGAAAFVDAGNAFNEINEGASVGAGLGLRWRSPVGMVRVDIAKGFDDNAGFELHINIGPDL</sequence>
<dbReference type="Pfam" id="PF07244">
    <property type="entry name" value="POTRA"/>
    <property type="match status" value="2"/>
</dbReference>
<evidence type="ECO:0000256" key="2">
    <source>
        <dbReference type="ARBA" id="ARBA00010248"/>
    </source>
</evidence>
<evidence type="ECO:0000256" key="1">
    <source>
        <dbReference type="ARBA" id="ARBA00004442"/>
    </source>
</evidence>
<proteinExistence type="inferred from homology"/>